<dbReference type="RefSeq" id="WP_379806205.1">
    <property type="nucleotide sequence ID" value="NZ_JBHUOL010000012.1"/>
</dbReference>
<reference evidence="2" key="1">
    <citation type="journal article" date="2019" name="Int. J. Syst. Evol. Microbiol.">
        <title>The Global Catalogue of Microorganisms (GCM) 10K type strain sequencing project: providing services to taxonomists for standard genome sequencing and annotation.</title>
        <authorList>
            <consortium name="The Broad Institute Genomics Platform"/>
            <consortium name="The Broad Institute Genome Sequencing Center for Infectious Disease"/>
            <person name="Wu L."/>
            <person name="Ma J."/>
        </authorList>
    </citation>
    <scope>NUCLEOTIDE SEQUENCE [LARGE SCALE GENOMIC DNA]</scope>
    <source>
        <strain evidence="2">KCTC 52644</strain>
    </source>
</reference>
<sequence>MQNGSNNFDIEILKRAILEIDEISEYYESLVDGLGTKFYIELSFYIETLYHIPFFEQKYNSIRVLPLKKFPYSIHFSVNETEKIVVIHAVTCDYQNPETIKIK</sequence>
<evidence type="ECO:0000313" key="1">
    <source>
        <dbReference type="EMBL" id="MFD2908562.1"/>
    </source>
</evidence>
<proteinExistence type="predicted"/>
<gene>
    <name evidence="1" type="ORF">ACFSX9_07410</name>
</gene>
<protein>
    <recommendedName>
        <fullName evidence="3">Type II toxin-antitoxin system RelE/ParE family toxin</fullName>
    </recommendedName>
</protein>
<dbReference type="EMBL" id="JBHUOL010000012">
    <property type="protein sequence ID" value="MFD2908562.1"/>
    <property type="molecule type" value="Genomic_DNA"/>
</dbReference>
<organism evidence="1 2">
    <name type="scientific">Flavobacterium ardleyense</name>
    <dbReference type="NCBI Taxonomy" id="2038737"/>
    <lineage>
        <taxon>Bacteria</taxon>
        <taxon>Pseudomonadati</taxon>
        <taxon>Bacteroidota</taxon>
        <taxon>Flavobacteriia</taxon>
        <taxon>Flavobacteriales</taxon>
        <taxon>Flavobacteriaceae</taxon>
        <taxon>Flavobacterium</taxon>
    </lineage>
</organism>
<dbReference type="Proteomes" id="UP001597549">
    <property type="component" value="Unassembled WGS sequence"/>
</dbReference>
<evidence type="ECO:0000313" key="2">
    <source>
        <dbReference type="Proteomes" id="UP001597549"/>
    </source>
</evidence>
<keyword evidence="2" id="KW-1185">Reference proteome</keyword>
<accession>A0ABW5Z7D3</accession>
<comment type="caution">
    <text evidence="1">The sequence shown here is derived from an EMBL/GenBank/DDBJ whole genome shotgun (WGS) entry which is preliminary data.</text>
</comment>
<evidence type="ECO:0008006" key="3">
    <source>
        <dbReference type="Google" id="ProtNLM"/>
    </source>
</evidence>
<name>A0ABW5Z7D3_9FLAO</name>